<reference evidence="1 2" key="1">
    <citation type="submission" date="2024-06" db="EMBL/GenBank/DDBJ databases">
        <title>The Natural Products Discovery Center: Release of the First 8490 Sequenced Strains for Exploring Actinobacteria Biosynthetic Diversity.</title>
        <authorList>
            <person name="Kalkreuter E."/>
            <person name="Kautsar S.A."/>
            <person name="Yang D."/>
            <person name="Bader C.D."/>
            <person name="Teijaro C.N."/>
            <person name="Fluegel L."/>
            <person name="Davis C.M."/>
            <person name="Simpson J.R."/>
            <person name="Lauterbach L."/>
            <person name="Steele A.D."/>
            <person name="Gui C."/>
            <person name="Meng S."/>
            <person name="Li G."/>
            <person name="Viehrig K."/>
            <person name="Ye F."/>
            <person name="Su P."/>
            <person name="Kiefer A.F."/>
            <person name="Nichols A."/>
            <person name="Cepeda A.J."/>
            <person name="Yan W."/>
            <person name="Fan B."/>
            <person name="Jiang Y."/>
            <person name="Adhikari A."/>
            <person name="Zheng C.-J."/>
            <person name="Schuster L."/>
            <person name="Cowan T.M."/>
            <person name="Smanski M.J."/>
            <person name="Chevrette M.G."/>
            <person name="De Carvalho L.P.S."/>
            <person name="Shen B."/>
        </authorList>
    </citation>
    <scope>NUCLEOTIDE SEQUENCE [LARGE SCALE GENOMIC DNA]</scope>
    <source>
        <strain evidence="1 2">NPDC001166</strain>
    </source>
</reference>
<organism evidence="1 2">
    <name type="scientific">Streptomyces sp. 900105245</name>
    <dbReference type="NCBI Taxonomy" id="3154379"/>
    <lineage>
        <taxon>Bacteria</taxon>
        <taxon>Bacillati</taxon>
        <taxon>Actinomycetota</taxon>
        <taxon>Actinomycetes</taxon>
        <taxon>Kitasatosporales</taxon>
        <taxon>Streptomycetaceae</taxon>
        <taxon>Streptomyces</taxon>
    </lineage>
</organism>
<dbReference type="RefSeq" id="WP_351945803.1">
    <property type="nucleotide sequence ID" value="NZ_JBEOZW010000032.1"/>
</dbReference>
<keyword evidence="2" id="KW-1185">Reference proteome</keyword>
<protein>
    <submittedName>
        <fullName evidence="1">Uncharacterized protein</fullName>
    </submittedName>
</protein>
<gene>
    <name evidence="1" type="ORF">ABT272_16270</name>
</gene>
<dbReference type="EMBL" id="JBEPAZ010000011">
    <property type="protein sequence ID" value="MER6429276.1"/>
    <property type="molecule type" value="Genomic_DNA"/>
</dbReference>
<evidence type="ECO:0000313" key="1">
    <source>
        <dbReference type="EMBL" id="MER6429276.1"/>
    </source>
</evidence>
<accession>A0ABV1U7R4</accession>
<comment type="caution">
    <text evidence="1">The sequence shown here is derived from an EMBL/GenBank/DDBJ whole genome shotgun (WGS) entry which is preliminary data.</text>
</comment>
<evidence type="ECO:0000313" key="2">
    <source>
        <dbReference type="Proteomes" id="UP001470023"/>
    </source>
</evidence>
<name>A0ABV1U7R4_9ACTN</name>
<dbReference type="Proteomes" id="UP001470023">
    <property type="component" value="Unassembled WGS sequence"/>
</dbReference>
<sequence>MVVRCFDDQDACLDCPAAPFVCRILLGARHPYTRARSFDTPCFLTYGGSR</sequence>
<proteinExistence type="predicted"/>